<feature type="signal peptide" evidence="4">
    <location>
        <begin position="1"/>
        <end position="24"/>
    </location>
</feature>
<gene>
    <name evidence="6" type="ORF">G2W53_006174</name>
</gene>
<dbReference type="FunFam" id="1.20.140.40:FF:000009">
    <property type="entry name" value="Invertase/pectin methylesterase inhibitor family protein"/>
    <property type="match status" value="1"/>
</dbReference>
<accession>A0A835CG80</accession>
<dbReference type="SUPFAM" id="SSF101148">
    <property type="entry name" value="Plant invertase/pectin methylesterase inhibitor"/>
    <property type="match status" value="1"/>
</dbReference>
<keyword evidence="2" id="KW-1015">Disulfide bond</keyword>
<dbReference type="NCBIfam" id="TIGR01614">
    <property type="entry name" value="PME_inhib"/>
    <property type="match status" value="1"/>
</dbReference>
<evidence type="ECO:0000256" key="1">
    <source>
        <dbReference type="ARBA" id="ARBA00022729"/>
    </source>
</evidence>
<name>A0A835CG80_9FABA</name>
<evidence type="ECO:0000259" key="5">
    <source>
        <dbReference type="SMART" id="SM00856"/>
    </source>
</evidence>
<protein>
    <submittedName>
        <fullName evidence="6">Cell wall / vacuolar inhibitor of fructosidase 1-like</fullName>
    </submittedName>
</protein>
<dbReference type="InterPro" id="IPR006501">
    <property type="entry name" value="Pectinesterase_inhib_dom"/>
</dbReference>
<organism evidence="6 7">
    <name type="scientific">Senna tora</name>
    <dbReference type="NCBI Taxonomy" id="362788"/>
    <lineage>
        <taxon>Eukaryota</taxon>
        <taxon>Viridiplantae</taxon>
        <taxon>Streptophyta</taxon>
        <taxon>Embryophyta</taxon>
        <taxon>Tracheophyta</taxon>
        <taxon>Spermatophyta</taxon>
        <taxon>Magnoliopsida</taxon>
        <taxon>eudicotyledons</taxon>
        <taxon>Gunneridae</taxon>
        <taxon>Pentapetalae</taxon>
        <taxon>rosids</taxon>
        <taxon>fabids</taxon>
        <taxon>Fabales</taxon>
        <taxon>Fabaceae</taxon>
        <taxon>Caesalpinioideae</taxon>
        <taxon>Cassia clade</taxon>
        <taxon>Senna</taxon>
    </lineage>
</organism>
<comment type="similarity">
    <text evidence="3">Belongs to the PMEI family.</text>
</comment>
<evidence type="ECO:0000256" key="2">
    <source>
        <dbReference type="ARBA" id="ARBA00023157"/>
    </source>
</evidence>
<dbReference type="InterPro" id="IPR052421">
    <property type="entry name" value="PCW_Enzyme_Inhibitor"/>
</dbReference>
<dbReference type="PANTHER" id="PTHR36710">
    <property type="entry name" value="PECTINESTERASE INHIBITOR-LIKE"/>
    <property type="match status" value="1"/>
</dbReference>
<dbReference type="PANTHER" id="PTHR36710:SF13">
    <property type="entry name" value="PUTATIVE-RELATED"/>
    <property type="match status" value="1"/>
</dbReference>
<dbReference type="AlphaFoldDB" id="A0A835CG80"/>
<comment type="caution">
    <text evidence="6">The sequence shown here is derived from an EMBL/GenBank/DDBJ whole genome shotgun (WGS) entry which is preliminary data.</text>
</comment>
<evidence type="ECO:0000313" key="6">
    <source>
        <dbReference type="EMBL" id="KAF7837692.1"/>
    </source>
</evidence>
<sequence length="173" mass="18598">MANLKFLPLLIFSIIFFFSIQSHASESLIEQTCKNTPHESLCLQYMKSDPGSSQADVTGLALIMVDAIKATAQQAQTKIQQELEKGHGSETEKRALNSCAERYRAVVEGDVPEAIEALQKGDPKFAEQGANDAALEATSCETSFSSGKSPLTQQNNAVHDVAQVAAAIVTNLL</sequence>
<proteinExistence type="inferred from homology"/>
<dbReference type="Proteomes" id="UP000634136">
    <property type="component" value="Unassembled WGS sequence"/>
</dbReference>
<dbReference type="InterPro" id="IPR035513">
    <property type="entry name" value="Invertase/methylesterase_inhib"/>
</dbReference>
<dbReference type="Gene3D" id="1.20.140.40">
    <property type="entry name" value="Invertase/pectin methylesterase inhibitor family protein"/>
    <property type="match status" value="1"/>
</dbReference>
<feature type="domain" description="Pectinesterase inhibitor" evidence="5">
    <location>
        <begin position="24"/>
        <end position="168"/>
    </location>
</feature>
<dbReference type="Pfam" id="PF04043">
    <property type="entry name" value="PMEI"/>
    <property type="match status" value="1"/>
</dbReference>
<evidence type="ECO:0000256" key="3">
    <source>
        <dbReference type="ARBA" id="ARBA00038471"/>
    </source>
</evidence>
<dbReference type="SMART" id="SM00856">
    <property type="entry name" value="PMEI"/>
    <property type="match status" value="1"/>
</dbReference>
<dbReference type="OrthoDB" id="1918674at2759"/>
<evidence type="ECO:0000256" key="4">
    <source>
        <dbReference type="SAM" id="SignalP"/>
    </source>
</evidence>
<evidence type="ECO:0000313" key="7">
    <source>
        <dbReference type="Proteomes" id="UP000634136"/>
    </source>
</evidence>
<dbReference type="GO" id="GO:0004857">
    <property type="term" value="F:enzyme inhibitor activity"/>
    <property type="evidence" value="ECO:0007669"/>
    <property type="project" value="InterPro"/>
</dbReference>
<reference evidence="6" key="1">
    <citation type="submission" date="2020-09" db="EMBL/GenBank/DDBJ databases">
        <title>Genome-Enabled Discovery of Anthraquinone Biosynthesis in Senna tora.</title>
        <authorList>
            <person name="Kang S.-H."/>
            <person name="Pandey R.P."/>
            <person name="Lee C.-M."/>
            <person name="Sim J.-S."/>
            <person name="Jeong J.-T."/>
            <person name="Choi B.-S."/>
            <person name="Jung M."/>
            <person name="Ginzburg D."/>
            <person name="Zhao K."/>
            <person name="Won S.Y."/>
            <person name="Oh T.-J."/>
            <person name="Yu Y."/>
            <person name="Kim N.-H."/>
            <person name="Lee O.R."/>
            <person name="Lee T.-H."/>
            <person name="Bashyal P."/>
            <person name="Kim T.-S."/>
            <person name="Lee W.-H."/>
            <person name="Kawkins C."/>
            <person name="Kim C.-K."/>
            <person name="Kim J.S."/>
            <person name="Ahn B.O."/>
            <person name="Rhee S.Y."/>
            <person name="Sohng J.K."/>
        </authorList>
    </citation>
    <scope>NUCLEOTIDE SEQUENCE</scope>
    <source>
        <tissue evidence="6">Leaf</tissue>
    </source>
</reference>
<keyword evidence="7" id="KW-1185">Reference proteome</keyword>
<dbReference type="CDD" id="cd15796">
    <property type="entry name" value="CIF_like"/>
    <property type="match status" value="1"/>
</dbReference>
<dbReference type="InterPro" id="IPR034087">
    <property type="entry name" value="C/VIF1"/>
</dbReference>
<keyword evidence="1 4" id="KW-0732">Signal</keyword>
<feature type="chain" id="PRO_5032472306" evidence="4">
    <location>
        <begin position="25"/>
        <end position="173"/>
    </location>
</feature>
<dbReference type="EMBL" id="JAAIUW010000003">
    <property type="protein sequence ID" value="KAF7837692.1"/>
    <property type="molecule type" value="Genomic_DNA"/>
</dbReference>